<accession>A0AAW0BAM0</accession>
<sequence>MTNFSKLSSSMFAIAIALLLAGTASAQQCVSRDSCPGSQVCCIAITSGGGVGNSGVCIDAAKCVNGSCNDSNGGDEGSTCDA</sequence>
<evidence type="ECO:0000313" key="2">
    <source>
        <dbReference type="EMBL" id="KAK7023148.1"/>
    </source>
</evidence>
<dbReference type="EMBL" id="JAWWNJ010000036">
    <property type="protein sequence ID" value="KAK7023148.1"/>
    <property type="molecule type" value="Genomic_DNA"/>
</dbReference>
<evidence type="ECO:0000256" key="1">
    <source>
        <dbReference type="SAM" id="SignalP"/>
    </source>
</evidence>
<dbReference type="Proteomes" id="UP001362999">
    <property type="component" value="Unassembled WGS sequence"/>
</dbReference>
<dbReference type="AlphaFoldDB" id="A0AAW0BAM0"/>
<protein>
    <submittedName>
        <fullName evidence="2">Uncharacterized protein</fullName>
    </submittedName>
</protein>
<reference evidence="2 3" key="1">
    <citation type="journal article" date="2024" name="J Genomics">
        <title>Draft genome sequencing and assembly of Favolaschia claudopus CIRM-BRFM 2984 isolated from oak limbs.</title>
        <authorList>
            <person name="Navarro D."/>
            <person name="Drula E."/>
            <person name="Chaduli D."/>
            <person name="Cazenave R."/>
            <person name="Ahrendt S."/>
            <person name="Wang J."/>
            <person name="Lipzen A."/>
            <person name="Daum C."/>
            <person name="Barry K."/>
            <person name="Grigoriev I.V."/>
            <person name="Favel A."/>
            <person name="Rosso M.N."/>
            <person name="Martin F."/>
        </authorList>
    </citation>
    <scope>NUCLEOTIDE SEQUENCE [LARGE SCALE GENOMIC DNA]</scope>
    <source>
        <strain evidence="2 3">CIRM-BRFM 2984</strain>
    </source>
</reference>
<gene>
    <name evidence="2" type="ORF">R3P38DRAFT_2957776</name>
</gene>
<comment type="caution">
    <text evidence="2">The sequence shown here is derived from an EMBL/GenBank/DDBJ whole genome shotgun (WGS) entry which is preliminary data.</text>
</comment>
<keyword evidence="3" id="KW-1185">Reference proteome</keyword>
<keyword evidence="1" id="KW-0732">Signal</keyword>
<name>A0AAW0BAM0_9AGAR</name>
<organism evidence="2 3">
    <name type="scientific">Favolaschia claudopus</name>
    <dbReference type="NCBI Taxonomy" id="2862362"/>
    <lineage>
        <taxon>Eukaryota</taxon>
        <taxon>Fungi</taxon>
        <taxon>Dikarya</taxon>
        <taxon>Basidiomycota</taxon>
        <taxon>Agaricomycotina</taxon>
        <taxon>Agaricomycetes</taxon>
        <taxon>Agaricomycetidae</taxon>
        <taxon>Agaricales</taxon>
        <taxon>Marasmiineae</taxon>
        <taxon>Mycenaceae</taxon>
        <taxon>Favolaschia</taxon>
    </lineage>
</organism>
<feature type="chain" id="PRO_5043765711" evidence="1">
    <location>
        <begin position="27"/>
        <end position="82"/>
    </location>
</feature>
<feature type="signal peptide" evidence="1">
    <location>
        <begin position="1"/>
        <end position="26"/>
    </location>
</feature>
<evidence type="ECO:0000313" key="3">
    <source>
        <dbReference type="Proteomes" id="UP001362999"/>
    </source>
</evidence>
<proteinExistence type="predicted"/>